<dbReference type="Gene3D" id="3.10.290.10">
    <property type="entry name" value="RNA-binding S4 domain"/>
    <property type="match status" value="1"/>
</dbReference>
<evidence type="ECO:0000313" key="3">
    <source>
        <dbReference type="EMBL" id="AIA61074.1"/>
    </source>
</evidence>
<sequence>MRNSYKLKKLSKYLKFNKKIQDKDLNFKHFENFPYLNVKRTSDQELKSFSRIQVKIKKYIFNYSKDIDYHFFRRLDIILLFSSFANSIYQARQWIKHKLVLINNTAVYNYNQQISNNTFIQLHPKLSEIIHDNLVHKKNQILLILEQDKKIKESTHMCINSFIFGTTFLQVCFRTLSLKVIYY</sequence>
<dbReference type="SMART" id="SM00363">
    <property type="entry name" value="S4"/>
    <property type="match status" value="1"/>
</dbReference>
<reference evidence="3" key="1">
    <citation type="submission" date="2014-03" db="EMBL/GenBank/DDBJ databases">
        <title>Metagenomic reconstruction of the complete chloroplast and mitochondrial genomes of a novel unicellular red alga from the Cyanidiaceae family.</title>
        <authorList>
            <person name="Servin-Garciduenas L.E."/>
            <person name="Martinez-Romero E."/>
        </authorList>
    </citation>
    <scope>NUCLEOTIDE SEQUENCE</scope>
    <source>
        <strain evidence="3">MX-AZ01</strain>
    </source>
</reference>
<accession>A0A060A4P4</accession>
<dbReference type="EMBL" id="KJ569774">
    <property type="protein sequence ID" value="AIA61074.1"/>
    <property type="molecule type" value="Genomic_DNA"/>
</dbReference>
<keyword evidence="3" id="KW-0689">Ribosomal protein</keyword>
<dbReference type="GO" id="GO:0003723">
    <property type="term" value="F:RNA binding"/>
    <property type="evidence" value="ECO:0007669"/>
    <property type="project" value="UniProtKB-KW"/>
</dbReference>
<dbReference type="SUPFAM" id="SSF55174">
    <property type="entry name" value="Alpha-L RNA-binding motif"/>
    <property type="match status" value="1"/>
</dbReference>
<protein>
    <submittedName>
        <fullName evidence="3">Ribosomal protein S4</fullName>
    </submittedName>
</protein>
<evidence type="ECO:0000256" key="1">
    <source>
        <dbReference type="PROSITE-ProRule" id="PRU00182"/>
    </source>
</evidence>
<organism evidence="3">
    <name type="scientific">Cyanidiaceae sp. MX-AZ01</name>
    <dbReference type="NCBI Taxonomy" id="1503164"/>
    <lineage>
        <taxon>Eukaryota</taxon>
        <taxon>Rhodophyta</taxon>
        <taxon>Bangiophyceae</taxon>
        <taxon>Cyanidiales</taxon>
        <taxon>Cyanidiaceae</taxon>
    </lineage>
</organism>
<feature type="domain" description="RNA-binding S4" evidence="2">
    <location>
        <begin position="73"/>
        <end position="135"/>
    </location>
</feature>
<dbReference type="CDD" id="cd00165">
    <property type="entry name" value="S4"/>
    <property type="match status" value="1"/>
</dbReference>
<dbReference type="GO" id="GO:0005840">
    <property type="term" value="C:ribosome"/>
    <property type="evidence" value="ECO:0007669"/>
    <property type="project" value="UniProtKB-KW"/>
</dbReference>
<proteinExistence type="predicted"/>
<dbReference type="InterPro" id="IPR036986">
    <property type="entry name" value="S4_RNA-bd_sf"/>
</dbReference>
<name>A0A060A4P4_9RHOD</name>
<keyword evidence="3" id="KW-0687">Ribonucleoprotein</keyword>
<geneLocation type="mitochondrion" evidence="3"/>
<gene>
    <name evidence="3" type="primary">rps4</name>
</gene>
<evidence type="ECO:0000259" key="2">
    <source>
        <dbReference type="SMART" id="SM00363"/>
    </source>
</evidence>
<dbReference type="AlphaFoldDB" id="A0A060A4P4"/>
<keyword evidence="1" id="KW-0694">RNA-binding</keyword>
<dbReference type="Pfam" id="PF01479">
    <property type="entry name" value="S4"/>
    <property type="match status" value="1"/>
</dbReference>
<dbReference type="PROSITE" id="PS50889">
    <property type="entry name" value="S4"/>
    <property type="match status" value="1"/>
</dbReference>
<dbReference type="InterPro" id="IPR002942">
    <property type="entry name" value="S4_RNA-bd"/>
</dbReference>
<keyword evidence="3" id="KW-0496">Mitochondrion</keyword>